<dbReference type="InterPro" id="IPR013216">
    <property type="entry name" value="Methyltransf_11"/>
</dbReference>
<evidence type="ECO:0000313" key="5">
    <source>
        <dbReference type="Proteomes" id="UP001310890"/>
    </source>
</evidence>
<name>A0AAN7TAA5_9PEZI</name>
<evidence type="ECO:0000256" key="1">
    <source>
        <dbReference type="ARBA" id="ARBA00022603"/>
    </source>
</evidence>
<dbReference type="GO" id="GO:0000049">
    <property type="term" value="F:tRNA binding"/>
    <property type="evidence" value="ECO:0007669"/>
    <property type="project" value="TreeGrafter"/>
</dbReference>
<feature type="domain" description="Methyltransferase type 11" evidence="3">
    <location>
        <begin position="51"/>
        <end position="137"/>
    </location>
</feature>
<reference evidence="4" key="1">
    <citation type="submission" date="2023-08" db="EMBL/GenBank/DDBJ databases">
        <title>Black Yeasts Isolated from many extreme environments.</title>
        <authorList>
            <person name="Coleine C."/>
            <person name="Stajich J.E."/>
            <person name="Selbmann L."/>
        </authorList>
    </citation>
    <scope>NUCLEOTIDE SEQUENCE</scope>
    <source>
        <strain evidence="4">CCFEE 5401</strain>
    </source>
</reference>
<dbReference type="GO" id="GO:0106335">
    <property type="term" value="F:tRNA (5-carboxymethyluridine(34)-5-O)-methyltransferase activity"/>
    <property type="evidence" value="ECO:0007669"/>
    <property type="project" value="TreeGrafter"/>
</dbReference>
<evidence type="ECO:0000259" key="3">
    <source>
        <dbReference type="Pfam" id="PF08241"/>
    </source>
</evidence>
<dbReference type="Gene3D" id="3.40.50.150">
    <property type="entry name" value="Vaccinia Virus protein VP39"/>
    <property type="match status" value="1"/>
</dbReference>
<sequence length="243" mass="26884">MGNVAEDEQYEESHVHAVYEQIASHFSSTRYKPWPIIERFLKGLPDGSIGLDIGCGNGKYLAVNPAIFIVGSDRSTNLAQIASQHHPHSVVVADILDLPHQHHSFDFAISIAVIHHLSTPIRRREAIASILATLRPDEGKALIYVWALEQESSRRGWSEGGEQDVMVPWVMKGSKKSTSKSPKNSGTGAVSVAVEDKTFHRYYHLYRRGELDDDIAAVGGKVLEAGYEKDNWWAIATPELSAS</sequence>
<dbReference type="PANTHER" id="PTHR13069">
    <property type="entry name" value="ALKYLATED DNA REPAIR PROTEIN ALKB HOMOLOG 8"/>
    <property type="match status" value="1"/>
</dbReference>
<keyword evidence="1" id="KW-0489">Methyltransferase</keyword>
<dbReference type="GO" id="GO:0002098">
    <property type="term" value="P:tRNA wobble uridine modification"/>
    <property type="evidence" value="ECO:0007669"/>
    <property type="project" value="TreeGrafter"/>
</dbReference>
<dbReference type="GO" id="GO:0030488">
    <property type="term" value="P:tRNA methylation"/>
    <property type="evidence" value="ECO:0007669"/>
    <property type="project" value="TreeGrafter"/>
</dbReference>
<dbReference type="GO" id="GO:0005634">
    <property type="term" value="C:nucleus"/>
    <property type="evidence" value="ECO:0007669"/>
    <property type="project" value="TreeGrafter"/>
</dbReference>
<dbReference type="Pfam" id="PF08241">
    <property type="entry name" value="Methyltransf_11"/>
    <property type="match status" value="1"/>
</dbReference>
<accession>A0AAN7TAA5</accession>
<evidence type="ECO:0000313" key="4">
    <source>
        <dbReference type="EMBL" id="KAK5108096.1"/>
    </source>
</evidence>
<dbReference type="CDD" id="cd02440">
    <property type="entry name" value="AdoMet_MTases"/>
    <property type="match status" value="1"/>
</dbReference>
<keyword evidence="2" id="KW-0808">Transferase</keyword>
<dbReference type="SUPFAM" id="SSF53335">
    <property type="entry name" value="S-adenosyl-L-methionine-dependent methyltransferases"/>
    <property type="match status" value="1"/>
</dbReference>
<protein>
    <recommendedName>
        <fullName evidence="3">Methyltransferase type 11 domain-containing protein</fullName>
    </recommendedName>
</protein>
<dbReference type="FunFam" id="3.40.50.150:FF:000219">
    <property type="entry name" value="tRNA (Carboxymethyluridine(34)-5-O)-methyltransferase"/>
    <property type="match status" value="1"/>
</dbReference>
<dbReference type="PANTHER" id="PTHR13069:SF21">
    <property type="entry name" value="ALKYLATED DNA REPAIR PROTEIN ALKB HOMOLOG 8"/>
    <property type="match status" value="1"/>
</dbReference>
<dbReference type="GO" id="GO:0008757">
    <property type="term" value="F:S-adenosylmethionine-dependent methyltransferase activity"/>
    <property type="evidence" value="ECO:0007669"/>
    <property type="project" value="InterPro"/>
</dbReference>
<gene>
    <name evidence="4" type="ORF">LTR62_008813</name>
</gene>
<dbReference type="GO" id="GO:0005737">
    <property type="term" value="C:cytoplasm"/>
    <property type="evidence" value="ECO:0007669"/>
    <property type="project" value="TreeGrafter"/>
</dbReference>
<dbReference type="InterPro" id="IPR051422">
    <property type="entry name" value="AlkB_tRNA_MeTrf/Diox"/>
</dbReference>
<organism evidence="4 5">
    <name type="scientific">Meristemomyces frigidus</name>
    <dbReference type="NCBI Taxonomy" id="1508187"/>
    <lineage>
        <taxon>Eukaryota</taxon>
        <taxon>Fungi</taxon>
        <taxon>Dikarya</taxon>
        <taxon>Ascomycota</taxon>
        <taxon>Pezizomycotina</taxon>
        <taxon>Dothideomycetes</taxon>
        <taxon>Dothideomycetidae</taxon>
        <taxon>Mycosphaerellales</taxon>
        <taxon>Teratosphaeriaceae</taxon>
        <taxon>Meristemomyces</taxon>
    </lineage>
</organism>
<dbReference type="Proteomes" id="UP001310890">
    <property type="component" value="Unassembled WGS sequence"/>
</dbReference>
<comment type="caution">
    <text evidence="4">The sequence shown here is derived from an EMBL/GenBank/DDBJ whole genome shotgun (WGS) entry which is preliminary data.</text>
</comment>
<dbReference type="AlphaFoldDB" id="A0AAN7TAA5"/>
<proteinExistence type="predicted"/>
<evidence type="ECO:0000256" key="2">
    <source>
        <dbReference type="ARBA" id="ARBA00022679"/>
    </source>
</evidence>
<dbReference type="EMBL" id="JAVRRL010000096">
    <property type="protein sequence ID" value="KAK5108096.1"/>
    <property type="molecule type" value="Genomic_DNA"/>
</dbReference>
<dbReference type="InterPro" id="IPR029063">
    <property type="entry name" value="SAM-dependent_MTases_sf"/>
</dbReference>